<evidence type="ECO:0000256" key="5">
    <source>
        <dbReference type="SAM" id="Phobius"/>
    </source>
</evidence>
<feature type="transmembrane region" description="Helical" evidence="5">
    <location>
        <begin position="157"/>
        <end position="178"/>
    </location>
</feature>
<protein>
    <submittedName>
        <fullName evidence="7">O-antigen ligase</fullName>
    </submittedName>
</protein>
<feature type="transmembrane region" description="Helical" evidence="5">
    <location>
        <begin position="442"/>
        <end position="459"/>
    </location>
</feature>
<dbReference type="PANTHER" id="PTHR37422">
    <property type="entry name" value="TEICHURONIC ACID BIOSYNTHESIS PROTEIN TUAE"/>
    <property type="match status" value="1"/>
</dbReference>
<comment type="subcellular location">
    <subcellularLocation>
        <location evidence="1">Membrane</location>
        <topology evidence="1">Multi-pass membrane protein</topology>
    </subcellularLocation>
</comment>
<dbReference type="GO" id="GO:0016020">
    <property type="term" value="C:membrane"/>
    <property type="evidence" value="ECO:0007669"/>
    <property type="project" value="UniProtKB-SubCell"/>
</dbReference>
<keyword evidence="8" id="KW-1185">Reference proteome</keyword>
<feature type="transmembrane region" description="Helical" evidence="5">
    <location>
        <begin position="418"/>
        <end position="436"/>
    </location>
</feature>
<evidence type="ECO:0000256" key="1">
    <source>
        <dbReference type="ARBA" id="ARBA00004141"/>
    </source>
</evidence>
<evidence type="ECO:0000313" key="7">
    <source>
        <dbReference type="EMBL" id="SFP44436.1"/>
    </source>
</evidence>
<feature type="transmembrane region" description="Helical" evidence="5">
    <location>
        <begin position="21"/>
        <end position="41"/>
    </location>
</feature>
<feature type="domain" description="O-antigen ligase-related" evidence="6">
    <location>
        <begin position="239"/>
        <end position="398"/>
    </location>
</feature>
<dbReference type="RefSeq" id="WP_090483145.1">
    <property type="nucleotide sequence ID" value="NZ_FOWZ01000010.1"/>
</dbReference>
<feature type="transmembrane region" description="Helical" evidence="5">
    <location>
        <begin position="383"/>
        <end position="406"/>
    </location>
</feature>
<organism evidence="7 8">
    <name type="scientific">Qipengyuania nanhaisediminis</name>
    <dbReference type="NCBI Taxonomy" id="604088"/>
    <lineage>
        <taxon>Bacteria</taxon>
        <taxon>Pseudomonadati</taxon>
        <taxon>Pseudomonadota</taxon>
        <taxon>Alphaproteobacteria</taxon>
        <taxon>Sphingomonadales</taxon>
        <taxon>Erythrobacteraceae</taxon>
        <taxon>Qipengyuania</taxon>
    </lineage>
</organism>
<dbReference type="InterPro" id="IPR007016">
    <property type="entry name" value="O-antigen_ligase-rel_domated"/>
</dbReference>
<feature type="transmembrane region" description="Helical" evidence="5">
    <location>
        <begin position="198"/>
        <end position="219"/>
    </location>
</feature>
<dbReference type="PANTHER" id="PTHR37422:SF13">
    <property type="entry name" value="LIPOPOLYSACCHARIDE BIOSYNTHESIS PROTEIN PA4999-RELATED"/>
    <property type="match status" value="1"/>
</dbReference>
<evidence type="ECO:0000259" key="6">
    <source>
        <dbReference type="Pfam" id="PF04932"/>
    </source>
</evidence>
<feature type="transmembrane region" description="Helical" evidence="5">
    <location>
        <begin position="295"/>
        <end position="315"/>
    </location>
</feature>
<dbReference type="EMBL" id="FOWZ01000010">
    <property type="protein sequence ID" value="SFP44436.1"/>
    <property type="molecule type" value="Genomic_DNA"/>
</dbReference>
<name>A0A1I5QF10_9SPHN</name>
<feature type="transmembrane region" description="Helical" evidence="5">
    <location>
        <begin position="131"/>
        <end position="150"/>
    </location>
</feature>
<gene>
    <name evidence="7" type="ORF">SAMN04488060_2885</name>
</gene>
<dbReference type="Pfam" id="PF04932">
    <property type="entry name" value="Wzy_C"/>
    <property type="match status" value="1"/>
</dbReference>
<dbReference type="AlphaFoldDB" id="A0A1I5QF10"/>
<dbReference type="OrthoDB" id="7628239at2"/>
<dbReference type="STRING" id="604088.SAMN04488060_2885"/>
<evidence type="ECO:0000256" key="3">
    <source>
        <dbReference type="ARBA" id="ARBA00022989"/>
    </source>
</evidence>
<feature type="transmembrane region" description="Helical" evidence="5">
    <location>
        <begin position="47"/>
        <end position="66"/>
    </location>
</feature>
<dbReference type="InterPro" id="IPR051533">
    <property type="entry name" value="WaaL-like"/>
</dbReference>
<proteinExistence type="predicted"/>
<sequence length="468" mass="51024">MANGTSHRSPSRYAAIKPTNRWIFLALLAGVAAFLGGASRYDAIQIVPLRALSGLLLIPALYYLAWHELKREAALVTLFGLFVMVVGLQLAPLPPEIWHALPGRDAIEQLDGALGFDDVWRPLSLAPMRTWNAFGSLVVPAAGLLLAIALRASTRDLLQIVAGLGILNAALGLLQVISGRSSPLYFYELTNWGSAVGIFANENHSAVFAACSLLVVARLGLEARIQRGARWLSIFYPASFFLIVLVALVSGSRAGFVACLGAALIAVVMIGVSPARRSENPPPGRLRRWSEQRPYLVAVVPLLILALTVVGFVALGRAPAFSDILAKDSFADLRWSILPVISEMLSTHWLVGSGFGSFEQVYHIYEPSELLMPRYVNQAHNDWLQFVIEGGVIAGALLAGLTVWMVRSLSRSFHVRMGPVFGIFWISIFSIIAAASLVDYPLRTPIFQLVLIWLLLALSRDHRDAEDT</sequence>
<evidence type="ECO:0000256" key="4">
    <source>
        <dbReference type="ARBA" id="ARBA00023136"/>
    </source>
</evidence>
<keyword evidence="2 5" id="KW-0812">Transmembrane</keyword>
<feature type="transmembrane region" description="Helical" evidence="5">
    <location>
        <begin position="73"/>
        <end position="91"/>
    </location>
</feature>
<dbReference type="GO" id="GO:0016874">
    <property type="term" value="F:ligase activity"/>
    <property type="evidence" value="ECO:0007669"/>
    <property type="project" value="UniProtKB-KW"/>
</dbReference>
<evidence type="ECO:0000313" key="8">
    <source>
        <dbReference type="Proteomes" id="UP000199331"/>
    </source>
</evidence>
<keyword evidence="7" id="KW-0436">Ligase</keyword>
<keyword evidence="4 5" id="KW-0472">Membrane</keyword>
<keyword evidence="3 5" id="KW-1133">Transmembrane helix</keyword>
<accession>A0A1I5QF10</accession>
<reference evidence="8" key="1">
    <citation type="submission" date="2016-10" db="EMBL/GenBank/DDBJ databases">
        <authorList>
            <person name="Varghese N."/>
            <person name="Submissions S."/>
        </authorList>
    </citation>
    <scope>NUCLEOTIDE SEQUENCE [LARGE SCALE GENOMIC DNA]</scope>
    <source>
        <strain evidence="8">CGMCC 1.7715</strain>
    </source>
</reference>
<feature type="transmembrane region" description="Helical" evidence="5">
    <location>
        <begin position="255"/>
        <end position="275"/>
    </location>
</feature>
<evidence type="ECO:0000256" key="2">
    <source>
        <dbReference type="ARBA" id="ARBA00022692"/>
    </source>
</evidence>
<feature type="transmembrane region" description="Helical" evidence="5">
    <location>
        <begin position="231"/>
        <end position="249"/>
    </location>
</feature>
<dbReference type="Proteomes" id="UP000199331">
    <property type="component" value="Unassembled WGS sequence"/>
</dbReference>